<organism evidence="3 4">
    <name type="scientific">Golovinomyces cichoracearum</name>
    <dbReference type="NCBI Taxonomy" id="62708"/>
    <lineage>
        <taxon>Eukaryota</taxon>
        <taxon>Fungi</taxon>
        <taxon>Dikarya</taxon>
        <taxon>Ascomycota</taxon>
        <taxon>Pezizomycotina</taxon>
        <taxon>Leotiomycetes</taxon>
        <taxon>Erysiphales</taxon>
        <taxon>Erysiphaceae</taxon>
        <taxon>Golovinomyces</taxon>
    </lineage>
</organism>
<comment type="caution">
    <text evidence="3">The sequence shown here is derived from an EMBL/GenBank/DDBJ whole genome shotgun (WGS) entry which is preliminary data.</text>
</comment>
<keyword evidence="2" id="KW-1133">Transmembrane helix</keyword>
<dbReference type="EMBL" id="MCBQ01020146">
    <property type="protein sequence ID" value="RKF55474.1"/>
    <property type="molecule type" value="Genomic_DNA"/>
</dbReference>
<dbReference type="Proteomes" id="UP000283383">
    <property type="component" value="Unassembled WGS sequence"/>
</dbReference>
<name>A0A420HDF1_9PEZI</name>
<proteinExistence type="predicted"/>
<protein>
    <submittedName>
        <fullName evidence="3">Uncharacterized protein</fullName>
    </submittedName>
</protein>
<reference evidence="3 4" key="1">
    <citation type="journal article" date="2018" name="BMC Genomics">
        <title>Comparative genome analyses reveal sequence features reflecting distinct modes of host-adaptation between dicot and monocot powdery mildew.</title>
        <authorList>
            <person name="Wu Y."/>
            <person name="Ma X."/>
            <person name="Pan Z."/>
            <person name="Kale S.D."/>
            <person name="Song Y."/>
            <person name="King H."/>
            <person name="Zhang Q."/>
            <person name="Presley C."/>
            <person name="Deng X."/>
            <person name="Wei C.I."/>
            <person name="Xiao S."/>
        </authorList>
    </citation>
    <scope>NUCLEOTIDE SEQUENCE [LARGE SCALE GENOMIC DNA]</scope>
    <source>
        <strain evidence="3">UMSG3</strain>
    </source>
</reference>
<keyword evidence="2" id="KW-0472">Membrane</keyword>
<evidence type="ECO:0000313" key="3">
    <source>
        <dbReference type="EMBL" id="RKF55474.1"/>
    </source>
</evidence>
<keyword evidence="2" id="KW-0812">Transmembrane</keyword>
<dbReference type="AlphaFoldDB" id="A0A420HDF1"/>
<feature type="region of interest" description="Disordered" evidence="1">
    <location>
        <begin position="234"/>
        <end position="270"/>
    </location>
</feature>
<evidence type="ECO:0000256" key="1">
    <source>
        <dbReference type="SAM" id="MobiDB-lite"/>
    </source>
</evidence>
<gene>
    <name evidence="3" type="ORF">GcM3_201040</name>
</gene>
<feature type="transmembrane region" description="Helical" evidence="2">
    <location>
        <begin position="15"/>
        <end position="36"/>
    </location>
</feature>
<keyword evidence="4" id="KW-1185">Reference proteome</keyword>
<accession>A0A420HDF1</accession>
<evidence type="ECO:0000313" key="4">
    <source>
        <dbReference type="Proteomes" id="UP000283383"/>
    </source>
</evidence>
<sequence>MAEYEKLEFTERNVVTIYTLSALALSTANYITAFILKHNKMSIVCVDATFNGNRGGIGISCGISDPIQIGVELEAGSQRAALYIGILYAMKIPTINGDVKILSKMEDCANIVQPEKTLTLRRKKRSVLEERLLSSCRICAEGIFSKGGNVKMESYRKGKLKSEMKCATSQAMAALKKIECPDFMLNPPNCLEVLYDNEIRVYSLRGFFSLHNHISSATANVVSVPQRPAEKVLDSVPAEKYQKGSSENKISTHRTPRDTPEVDTCTSKRVQHDEHPHPNAVFALCSRCVSMVCVFCPDSHPLFQRACPSLKTRYIVVLTTCRQCVHTMAQLSSGKPLMYDALNYLQDTFDHISLSAAYIESSPGFEAVRRLGMTPCTVCSTDGIVKYINVCDLSKECDFECFACDVDIAAGKLSPYLKLDFL</sequence>
<evidence type="ECO:0000256" key="2">
    <source>
        <dbReference type="SAM" id="Phobius"/>
    </source>
</evidence>